<name>A0A1G7BSL4_9PROT</name>
<gene>
    <name evidence="1" type="ORF">SAMN04487779_10275</name>
</gene>
<proteinExistence type="predicted"/>
<keyword evidence="2" id="KW-1185">Reference proteome</keyword>
<protein>
    <submittedName>
        <fullName evidence="1">Uncharacterized protein</fullName>
    </submittedName>
</protein>
<dbReference type="EMBL" id="FMZX01000027">
    <property type="protein sequence ID" value="SDE29942.1"/>
    <property type="molecule type" value="Genomic_DNA"/>
</dbReference>
<organism evidence="1 2">
    <name type="scientific">Belnapia rosea</name>
    <dbReference type="NCBI Taxonomy" id="938405"/>
    <lineage>
        <taxon>Bacteria</taxon>
        <taxon>Pseudomonadati</taxon>
        <taxon>Pseudomonadota</taxon>
        <taxon>Alphaproteobacteria</taxon>
        <taxon>Acetobacterales</taxon>
        <taxon>Roseomonadaceae</taxon>
        <taxon>Belnapia</taxon>
    </lineage>
</organism>
<evidence type="ECO:0000313" key="1">
    <source>
        <dbReference type="EMBL" id="SDE29942.1"/>
    </source>
</evidence>
<dbReference type="Proteomes" id="UP000198925">
    <property type="component" value="Unassembled WGS sequence"/>
</dbReference>
<sequence length="143" mass="15130">MVRLAADEAARPRYDVSTALRYNPPGDGCGGVVDGALSEGEMRAELAGGSRVRRCLVVVTATAAGTLYVPYFQISGRSGLLAIARYRNRGLRAWRDVGSFVRVLADPLDAGGFAYTGPVLLVRGDDPRLARLGLAGLRQPPSA</sequence>
<reference evidence="1 2" key="1">
    <citation type="submission" date="2016-10" db="EMBL/GenBank/DDBJ databases">
        <authorList>
            <person name="de Groot N.N."/>
        </authorList>
    </citation>
    <scope>NUCLEOTIDE SEQUENCE [LARGE SCALE GENOMIC DNA]</scope>
    <source>
        <strain evidence="1 2">CPCC 100156</strain>
    </source>
</reference>
<evidence type="ECO:0000313" key="2">
    <source>
        <dbReference type="Proteomes" id="UP000198925"/>
    </source>
</evidence>
<accession>A0A1G7BSL4</accession>
<dbReference type="AlphaFoldDB" id="A0A1G7BSL4"/>